<evidence type="ECO:0000313" key="1">
    <source>
        <dbReference type="EMBL" id="MCL7034513.1"/>
    </source>
</evidence>
<reference evidence="1" key="1">
    <citation type="submission" date="2022-03" db="EMBL/GenBank/DDBJ databases">
        <title>A functionally conserved STORR gene fusion in Papaver species that diverged 16.8 million years ago.</title>
        <authorList>
            <person name="Catania T."/>
        </authorList>
    </citation>
    <scope>NUCLEOTIDE SEQUENCE</scope>
    <source>
        <strain evidence="1">S-191538</strain>
    </source>
</reference>
<comment type="caution">
    <text evidence="1">The sequence shown here is derived from an EMBL/GenBank/DDBJ whole genome shotgun (WGS) entry which is preliminary data.</text>
</comment>
<dbReference type="Proteomes" id="UP001177140">
    <property type="component" value="Unassembled WGS sequence"/>
</dbReference>
<name>A0AA41SID6_PAPNU</name>
<dbReference type="PANTHER" id="PTHR33734:SF35">
    <property type="entry name" value="LYSM DOMAIN-CONTAINING GPI-ANCHORED PROTEIN 1"/>
    <property type="match status" value="1"/>
</dbReference>
<protein>
    <submittedName>
        <fullName evidence="1">Uncharacterized protein</fullName>
    </submittedName>
</protein>
<keyword evidence="2" id="KW-1185">Reference proteome</keyword>
<proteinExistence type="predicted"/>
<gene>
    <name evidence="1" type="ORF">MKW94_018489</name>
</gene>
<dbReference type="EMBL" id="JAJJMA010146199">
    <property type="protein sequence ID" value="MCL7034513.1"/>
    <property type="molecule type" value="Genomic_DNA"/>
</dbReference>
<sequence length="223" mass="22333">MVSPDVKSDQSVGDRSSIFSRLVKDGIVGSCASNFPKSSADFGLAVPNGSYAITAGHCVQCSCGPGNLNLYCQPASLAVSCSSMQCKSSNLMVGNVTAQPSGGGCNVNSCTYGGIVNGSIVATLSSTLQPRCPGPHQFPPLIAPTDLTVRDSLFAPAPAPSQEGVTPKNPGSVILPGAGLGPGGLSPANGPTGSISAAPLVIPLSRYQTGILLLGVLVVLTTY</sequence>
<dbReference type="PANTHER" id="PTHR33734">
    <property type="entry name" value="LYSM DOMAIN-CONTAINING GPI-ANCHORED PROTEIN 2"/>
    <property type="match status" value="1"/>
</dbReference>
<organism evidence="1 2">
    <name type="scientific">Papaver nudicaule</name>
    <name type="common">Iceland poppy</name>
    <dbReference type="NCBI Taxonomy" id="74823"/>
    <lineage>
        <taxon>Eukaryota</taxon>
        <taxon>Viridiplantae</taxon>
        <taxon>Streptophyta</taxon>
        <taxon>Embryophyta</taxon>
        <taxon>Tracheophyta</taxon>
        <taxon>Spermatophyta</taxon>
        <taxon>Magnoliopsida</taxon>
        <taxon>Ranunculales</taxon>
        <taxon>Papaveraceae</taxon>
        <taxon>Papaveroideae</taxon>
        <taxon>Papaver</taxon>
    </lineage>
</organism>
<dbReference type="AlphaFoldDB" id="A0AA41SID6"/>
<evidence type="ECO:0000313" key="2">
    <source>
        <dbReference type="Proteomes" id="UP001177140"/>
    </source>
</evidence>
<accession>A0AA41SID6</accession>